<evidence type="ECO:0000256" key="2">
    <source>
        <dbReference type="ARBA" id="ARBA00022729"/>
    </source>
</evidence>
<feature type="chain" id="PRO_5038899058" description="Stigma-specific Stig1 family protein" evidence="3">
    <location>
        <begin position="25"/>
        <end position="152"/>
    </location>
</feature>
<dbReference type="Gramene" id="PSAT_LOCUS10673_t1">
    <property type="protein sequence ID" value="CAL5190642.1"/>
    <property type="gene ID" value="PSAT_LOCUS10673"/>
</dbReference>
<keyword evidence="5" id="KW-1185">Reference proteome</keyword>
<dbReference type="PANTHER" id="PTHR33227:SF58">
    <property type="entry name" value="STIGMA-SPECIFIC STIG1 FAMILY PROTEIN"/>
    <property type="match status" value="1"/>
</dbReference>
<keyword evidence="2 3" id="KW-0732">Signal</keyword>
<dbReference type="Pfam" id="PF04885">
    <property type="entry name" value="Stig1"/>
    <property type="match status" value="1"/>
</dbReference>
<proteinExistence type="inferred from homology"/>
<protein>
    <recommendedName>
        <fullName evidence="6">Stigma-specific Stig1 family protein</fullName>
    </recommendedName>
</protein>
<evidence type="ECO:0000256" key="3">
    <source>
        <dbReference type="SAM" id="SignalP"/>
    </source>
</evidence>
<dbReference type="OrthoDB" id="2013942at2759"/>
<sequence>MSTLATQFTIVVTLLLVFLIKIEGDHSASISNDEVNANLINIVAEDVGVEEESHDCSTRPWICSTGTFPSRSICCGNRCVDISNDINNCGMCGVNCPLTWQCCNRLCVNTNLSPFNCGGCGRVCPIGSLCRFGMCAITFTYPAPPPLLPPME</sequence>
<feature type="signal peptide" evidence="3">
    <location>
        <begin position="1"/>
        <end position="24"/>
    </location>
</feature>
<organism evidence="4 5">
    <name type="scientific">Pisum sativum</name>
    <name type="common">Garden pea</name>
    <name type="synonym">Lathyrus oleraceus</name>
    <dbReference type="NCBI Taxonomy" id="3888"/>
    <lineage>
        <taxon>Eukaryota</taxon>
        <taxon>Viridiplantae</taxon>
        <taxon>Streptophyta</taxon>
        <taxon>Embryophyta</taxon>
        <taxon>Tracheophyta</taxon>
        <taxon>Spermatophyta</taxon>
        <taxon>Magnoliopsida</taxon>
        <taxon>eudicotyledons</taxon>
        <taxon>Gunneridae</taxon>
        <taxon>Pentapetalae</taxon>
        <taxon>rosids</taxon>
        <taxon>fabids</taxon>
        <taxon>Fabales</taxon>
        <taxon>Fabaceae</taxon>
        <taxon>Papilionoideae</taxon>
        <taxon>50 kb inversion clade</taxon>
        <taxon>NPAAA clade</taxon>
        <taxon>Hologalegina</taxon>
        <taxon>IRL clade</taxon>
        <taxon>Fabeae</taxon>
        <taxon>Lathyrus</taxon>
    </lineage>
</organism>
<dbReference type="Proteomes" id="UP001058974">
    <property type="component" value="Chromosome 2"/>
</dbReference>
<evidence type="ECO:0000313" key="5">
    <source>
        <dbReference type="Proteomes" id="UP001058974"/>
    </source>
</evidence>
<dbReference type="Gramene" id="Psat02G0033100-T1">
    <property type="protein sequence ID" value="KAI5432989.1"/>
    <property type="gene ID" value="KIW84_020331"/>
</dbReference>
<accession>A0A9D4Y5E0</accession>
<comment type="caution">
    <text evidence="4">The sequence shown here is derived from an EMBL/GenBank/DDBJ whole genome shotgun (WGS) entry which is preliminary data.</text>
</comment>
<dbReference type="AlphaFoldDB" id="A0A9D4Y5E0"/>
<evidence type="ECO:0008006" key="6">
    <source>
        <dbReference type="Google" id="ProtNLM"/>
    </source>
</evidence>
<evidence type="ECO:0000313" key="4">
    <source>
        <dbReference type="EMBL" id="KAI5432989.1"/>
    </source>
</evidence>
<comment type="similarity">
    <text evidence="1">Belongs to the STIG1 family.</text>
</comment>
<dbReference type="InterPro" id="IPR006969">
    <property type="entry name" value="Stig-like"/>
</dbReference>
<gene>
    <name evidence="4" type="ORF">KIW84_020331</name>
</gene>
<dbReference type="EMBL" id="JAMSHJ010000002">
    <property type="protein sequence ID" value="KAI5432989.1"/>
    <property type="molecule type" value="Genomic_DNA"/>
</dbReference>
<name>A0A9D4Y5E0_PEA</name>
<evidence type="ECO:0000256" key="1">
    <source>
        <dbReference type="ARBA" id="ARBA00006010"/>
    </source>
</evidence>
<dbReference type="PANTHER" id="PTHR33227">
    <property type="entry name" value="STIGMA-SPECIFIC STIG1-LIKE PROTEIN 3"/>
    <property type="match status" value="1"/>
</dbReference>
<reference evidence="4 5" key="1">
    <citation type="journal article" date="2022" name="Nat. Genet.">
        <title>Improved pea reference genome and pan-genome highlight genomic features and evolutionary characteristics.</title>
        <authorList>
            <person name="Yang T."/>
            <person name="Liu R."/>
            <person name="Luo Y."/>
            <person name="Hu S."/>
            <person name="Wang D."/>
            <person name="Wang C."/>
            <person name="Pandey M.K."/>
            <person name="Ge S."/>
            <person name="Xu Q."/>
            <person name="Li N."/>
            <person name="Li G."/>
            <person name="Huang Y."/>
            <person name="Saxena R.K."/>
            <person name="Ji Y."/>
            <person name="Li M."/>
            <person name="Yan X."/>
            <person name="He Y."/>
            <person name="Liu Y."/>
            <person name="Wang X."/>
            <person name="Xiang C."/>
            <person name="Varshney R.K."/>
            <person name="Ding H."/>
            <person name="Gao S."/>
            <person name="Zong X."/>
        </authorList>
    </citation>
    <scope>NUCLEOTIDE SEQUENCE [LARGE SCALE GENOMIC DNA]</scope>
    <source>
        <strain evidence="4 5">cv. Zhongwan 6</strain>
    </source>
</reference>